<gene>
    <name evidence="7" type="ORF">A500_12119</name>
</gene>
<protein>
    <recommendedName>
        <fullName evidence="6">O-antigen ligase-related domain-containing protein</fullName>
    </recommendedName>
</protein>
<evidence type="ECO:0000313" key="8">
    <source>
        <dbReference type="Proteomes" id="UP000013988"/>
    </source>
</evidence>
<dbReference type="PANTHER" id="PTHR37422:SF17">
    <property type="entry name" value="O-ANTIGEN LIGASE"/>
    <property type="match status" value="1"/>
</dbReference>
<dbReference type="InterPro" id="IPR007016">
    <property type="entry name" value="O-antigen_ligase-rel_domated"/>
</dbReference>
<evidence type="ECO:0000256" key="4">
    <source>
        <dbReference type="ARBA" id="ARBA00023136"/>
    </source>
</evidence>
<dbReference type="InterPro" id="IPR051533">
    <property type="entry name" value="WaaL-like"/>
</dbReference>
<feature type="transmembrane region" description="Helical" evidence="5">
    <location>
        <begin position="57"/>
        <end position="74"/>
    </location>
</feature>
<evidence type="ECO:0000256" key="1">
    <source>
        <dbReference type="ARBA" id="ARBA00004141"/>
    </source>
</evidence>
<feature type="transmembrane region" description="Helical" evidence="5">
    <location>
        <begin position="380"/>
        <end position="404"/>
    </location>
</feature>
<keyword evidence="3 5" id="KW-1133">Transmembrane helix</keyword>
<organism evidence="7 8">
    <name type="scientific">Clostridium sartagoforme AAU1</name>
    <dbReference type="NCBI Taxonomy" id="1202534"/>
    <lineage>
        <taxon>Bacteria</taxon>
        <taxon>Bacillati</taxon>
        <taxon>Bacillota</taxon>
        <taxon>Clostridia</taxon>
        <taxon>Eubacteriales</taxon>
        <taxon>Clostridiaceae</taxon>
        <taxon>Clostridium</taxon>
    </lineage>
</organism>
<dbReference type="RefSeq" id="WP_016207751.1">
    <property type="nucleotide sequence ID" value="NZ_ASRV01000147.1"/>
</dbReference>
<feature type="transmembrane region" description="Helical" evidence="5">
    <location>
        <begin position="441"/>
        <end position="458"/>
    </location>
</feature>
<dbReference type="AlphaFoldDB" id="R9C6K7"/>
<feature type="transmembrane region" description="Helical" evidence="5">
    <location>
        <begin position="170"/>
        <end position="193"/>
    </location>
</feature>
<comment type="subcellular location">
    <subcellularLocation>
        <location evidence="1">Membrane</location>
        <topology evidence="1">Multi-pass membrane protein</topology>
    </subcellularLocation>
</comment>
<feature type="domain" description="O-antigen ligase-related" evidence="6">
    <location>
        <begin position="247"/>
        <end position="396"/>
    </location>
</feature>
<feature type="transmembrane region" description="Helical" evidence="5">
    <location>
        <begin position="282"/>
        <end position="299"/>
    </location>
</feature>
<evidence type="ECO:0000256" key="5">
    <source>
        <dbReference type="SAM" id="Phobius"/>
    </source>
</evidence>
<feature type="transmembrane region" description="Helical" evidence="5">
    <location>
        <begin position="416"/>
        <end position="435"/>
    </location>
</feature>
<comment type="caution">
    <text evidence="7">The sequence shown here is derived from an EMBL/GenBank/DDBJ whole genome shotgun (WGS) entry which is preliminary data.</text>
</comment>
<dbReference type="OrthoDB" id="1897197at2"/>
<feature type="transmembrane region" description="Helical" evidence="5">
    <location>
        <begin position="118"/>
        <end position="139"/>
    </location>
</feature>
<dbReference type="PANTHER" id="PTHR37422">
    <property type="entry name" value="TEICHURONIC ACID BIOSYNTHESIS PROTEIN TUAE"/>
    <property type="match status" value="1"/>
</dbReference>
<sequence length="467" mass="53365">MNIKKNYFKWLLMSVFVIVCALLSIRLVGIKDGFTFTLSLIITLYILINAKNDIKRCVYLFIISMPILVTARKVLYIDLFIMKLNFESIIILYIFLCNYKNIKLKINELFKKNKILSYFIILFCISSYISCFFSTNFILSLELTTTSILIPMLVASIVIAVFNKQDIKRIVYSLIISINFSCLYGLLQVVGIGLNIETIKSSRELITFGYHNVNIFVNVVLMVFPLLLNELLYKKNRVSENIFLILSILLQAGCIFITFSRGAWLSLGLVIILILFSKKYRYIFIAIVIVGTLISPFMLPKIMGRGDSSGHFLQNTSNTARVLSIITSKDIILDNIFGVGYGNFNENYRLNADNAYMSIDADIRKYMVAPLYSMEHAHNLFLNVGVELGIFALISVLGIFTIQFKNCIKKYKENRGIFVSLILFIFIGVTTGIQFNHKGVITNTYMLWILFGMIIINMNNSKSINKI</sequence>
<keyword evidence="4 5" id="KW-0472">Membrane</keyword>
<keyword evidence="2 5" id="KW-0812">Transmembrane</keyword>
<feature type="transmembrane region" description="Helical" evidence="5">
    <location>
        <begin position="80"/>
        <end position="97"/>
    </location>
</feature>
<feature type="transmembrane region" description="Helical" evidence="5">
    <location>
        <begin position="7"/>
        <end position="27"/>
    </location>
</feature>
<accession>R9C6K7</accession>
<feature type="transmembrane region" description="Helical" evidence="5">
    <location>
        <begin position="33"/>
        <end position="50"/>
    </location>
</feature>
<name>R9C6K7_9CLOT</name>
<feature type="transmembrane region" description="Helical" evidence="5">
    <location>
        <begin position="145"/>
        <end position="163"/>
    </location>
</feature>
<dbReference type="PATRIC" id="fig|1202534.3.peg.2403"/>
<evidence type="ECO:0000259" key="6">
    <source>
        <dbReference type="Pfam" id="PF04932"/>
    </source>
</evidence>
<dbReference type="Proteomes" id="UP000013988">
    <property type="component" value="Unassembled WGS sequence"/>
</dbReference>
<dbReference type="Pfam" id="PF04932">
    <property type="entry name" value="Wzy_C"/>
    <property type="match status" value="1"/>
</dbReference>
<evidence type="ECO:0000256" key="2">
    <source>
        <dbReference type="ARBA" id="ARBA00022692"/>
    </source>
</evidence>
<keyword evidence="8" id="KW-1185">Reference proteome</keyword>
<proteinExistence type="predicted"/>
<dbReference type="GO" id="GO:0016020">
    <property type="term" value="C:membrane"/>
    <property type="evidence" value="ECO:0007669"/>
    <property type="project" value="UniProtKB-SubCell"/>
</dbReference>
<dbReference type="EMBL" id="ASRV01000147">
    <property type="protein sequence ID" value="EOR24640.1"/>
    <property type="molecule type" value="Genomic_DNA"/>
</dbReference>
<evidence type="ECO:0000256" key="3">
    <source>
        <dbReference type="ARBA" id="ARBA00022989"/>
    </source>
</evidence>
<feature type="transmembrane region" description="Helical" evidence="5">
    <location>
        <begin position="213"/>
        <end position="231"/>
    </location>
</feature>
<feature type="transmembrane region" description="Helical" evidence="5">
    <location>
        <begin position="243"/>
        <end position="276"/>
    </location>
</feature>
<evidence type="ECO:0000313" key="7">
    <source>
        <dbReference type="EMBL" id="EOR24640.1"/>
    </source>
</evidence>
<reference evidence="7 8" key="1">
    <citation type="submission" date="2013-03" db="EMBL/GenBank/DDBJ databases">
        <title>Whole genome shotgun sequencing of Clostridium sartagoforme AAU1.</title>
        <authorList>
            <person name="Joshi C.G."/>
            <person name="Duggirala S.M."/>
            <person name="Nathani N.M."/>
            <person name="Bhatt V.D."/>
            <person name="Patel A.K."/>
            <person name="Pandya P.R."/>
            <person name="KaPatel J.A."/>
        </authorList>
    </citation>
    <scope>NUCLEOTIDE SEQUENCE [LARGE SCALE GENOMIC DNA]</scope>
    <source>
        <strain evidence="7 8">AAU1</strain>
    </source>
</reference>